<dbReference type="InterPro" id="IPR002734">
    <property type="entry name" value="RibDG_C"/>
</dbReference>
<dbReference type="GO" id="GO:0009231">
    <property type="term" value="P:riboflavin biosynthetic process"/>
    <property type="evidence" value="ECO:0007669"/>
    <property type="project" value="InterPro"/>
</dbReference>
<feature type="domain" description="Bacterial bifunctional deaminase-reductase C-terminal" evidence="2">
    <location>
        <begin position="111"/>
        <end position="284"/>
    </location>
</feature>
<evidence type="ECO:0000313" key="4">
    <source>
        <dbReference type="Proteomes" id="UP000294947"/>
    </source>
</evidence>
<evidence type="ECO:0000259" key="2">
    <source>
        <dbReference type="Pfam" id="PF01872"/>
    </source>
</evidence>
<gene>
    <name evidence="3" type="ORF">E1288_12920</name>
</gene>
<dbReference type="Pfam" id="PF01872">
    <property type="entry name" value="RibD_C"/>
    <property type="match status" value="1"/>
</dbReference>
<keyword evidence="4" id="KW-1185">Reference proteome</keyword>
<feature type="region of interest" description="Disordered" evidence="1">
    <location>
        <begin position="13"/>
        <end position="57"/>
    </location>
</feature>
<dbReference type="GO" id="GO:0008703">
    <property type="term" value="F:5-amino-6-(5-phosphoribosylamino)uracil reductase activity"/>
    <property type="evidence" value="ECO:0007669"/>
    <property type="project" value="InterPro"/>
</dbReference>
<dbReference type="PANTHER" id="PTHR38011:SF11">
    <property type="entry name" value="2,5-DIAMINO-6-RIBOSYLAMINO-4(3H)-PYRIMIDINONE 5'-PHOSPHATE REDUCTASE"/>
    <property type="match status" value="1"/>
</dbReference>
<dbReference type="Proteomes" id="UP000294947">
    <property type="component" value="Unassembled WGS sequence"/>
</dbReference>
<dbReference type="PANTHER" id="PTHR38011">
    <property type="entry name" value="DIHYDROFOLATE REDUCTASE FAMILY PROTEIN (AFU_ORTHOLOGUE AFUA_8G06820)"/>
    <property type="match status" value="1"/>
</dbReference>
<evidence type="ECO:0000313" key="3">
    <source>
        <dbReference type="EMBL" id="TDD51883.1"/>
    </source>
</evidence>
<dbReference type="Gene3D" id="3.40.430.10">
    <property type="entry name" value="Dihydrofolate Reductase, subunit A"/>
    <property type="match status" value="1"/>
</dbReference>
<feature type="region of interest" description="Disordered" evidence="1">
    <location>
        <begin position="78"/>
        <end position="106"/>
    </location>
</feature>
<sequence length="291" mass="32384">MTAHAFFLPAQGLPHCGFRKTRPGRKSPRRPRTARSPLRTMRTAASRPPGSCRSFRPEPVAVHQHSLLASECLQLATTQLRRGPPSRSSSAATGPRAPARRRDRRPNPVRKLFSYVAISLDGYYEGPNGEFDWPNVDAEYFEFANQSDAYIDTLLFGRTGYEHMAAHWPNATGPDPEIVEFMNSVAKVVVSSTLEKAEWNNTTLVGSDDLAETVQALKQRPGKEIALFGSVKLTASLLELGLIDELRVLVNPLILGEGRSLFSTLTRRIPLELWRTTTFRSGNVLLTYRPA</sequence>
<protein>
    <submittedName>
        <fullName evidence="3">Dihydrofolate reductase</fullName>
    </submittedName>
</protein>
<evidence type="ECO:0000256" key="1">
    <source>
        <dbReference type="SAM" id="MobiDB-lite"/>
    </source>
</evidence>
<dbReference type="EMBL" id="SMKW01000014">
    <property type="protein sequence ID" value="TDD51883.1"/>
    <property type="molecule type" value="Genomic_DNA"/>
</dbReference>
<proteinExistence type="predicted"/>
<accession>A0A4R4Z1Y4</accession>
<dbReference type="OrthoDB" id="7949219at2"/>
<comment type="caution">
    <text evidence="3">The sequence shown here is derived from an EMBL/GenBank/DDBJ whole genome shotgun (WGS) entry which is preliminary data.</text>
</comment>
<feature type="compositionally biased region" description="Basic residues" evidence="1">
    <location>
        <begin position="17"/>
        <end position="33"/>
    </location>
</feature>
<dbReference type="AlphaFoldDB" id="A0A4R4Z1Y4"/>
<reference evidence="3 4" key="1">
    <citation type="submission" date="2019-03" db="EMBL/GenBank/DDBJ databases">
        <title>Draft genome sequences of novel Actinobacteria.</title>
        <authorList>
            <person name="Sahin N."/>
            <person name="Ay H."/>
            <person name="Saygin H."/>
        </authorList>
    </citation>
    <scope>NUCLEOTIDE SEQUENCE [LARGE SCALE GENOMIC DNA]</scope>
    <source>
        <strain evidence="3 4">7K502</strain>
    </source>
</reference>
<dbReference type="SUPFAM" id="SSF53597">
    <property type="entry name" value="Dihydrofolate reductase-like"/>
    <property type="match status" value="1"/>
</dbReference>
<dbReference type="InterPro" id="IPR024072">
    <property type="entry name" value="DHFR-like_dom_sf"/>
</dbReference>
<name>A0A4R4Z1Y4_9PSEU</name>
<dbReference type="InterPro" id="IPR050765">
    <property type="entry name" value="Riboflavin_Biosynth_HTPR"/>
</dbReference>
<feature type="compositionally biased region" description="Low complexity" evidence="1">
    <location>
        <begin position="81"/>
        <end position="97"/>
    </location>
</feature>
<organism evidence="3 4">
    <name type="scientific">Saccharopolyspora elongata</name>
    <dbReference type="NCBI Taxonomy" id="2530387"/>
    <lineage>
        <taxon>Bacteria</taxon>
        <taxon>Bacillati</taxon>
        <taxon>Actinomycetota</taxon>
        <taxon>Actinomycetes</taxon>
        <taxon>Pseudonocardiales</taxon>
        <taxon>Pseudonocardiaceae</taxon>
        <taxon>Saccharopolyspora</taxon>
    </lineage>
</organism>